<dbReference type="PANTHER" id="PTHR30246">
    <property type="entry name" value="2-KETO-3-DEOXY-6-PHOSPHOGLUCONATE ALDOLASE"/>
    <property type="match status" value="1"/>
</dbReference>
<dbReference type="RefSeq" id="WP_168878482.1">
    <property type="nucleotide sequence ID" value="NZ_JABAIM010000005.1"/>
</dbReference>
<accession>A0A847SD88</accession>
<comment type="similarity">
    <text evidence="2">Belongs to the KHG/KDPG aldolase family.</text>
</comment>
<evidence type="ECO:0000256" key="1">
    <source>
        <dbReference type="ARBA" id="ARBA00004761"/>
    </source>
</evidence>
<dbReference type="AlphaFoldDB" id="A0A847SD88"/>
<protein>
    <submittedName>
        <fullName evidence="6">2-dehydro-3-deoxy-6-phosphogalactonate aldolase</fullName>
    </submittedName>
</protein>
<dbReference type="CDD" id="cd00452">
    <property type="entry name" value="KDPG_aldolase"/>
    <property type="match status" value="1"/>
</dbReference>
<evidence type="ECO:0000256" key="3">
    <source>
        <dbReference type="ARBA" id="ARBA00011233"/>
    </source>
</evidence>
<reference evidence="6 7" key="1">
    <citation type="submission" date="2020-04" db="EMBL/GenBank/DDBJ databases">
        <title>Draft genome of Leeia sp. IMCC25680.</title>
        <authorList>
            <person name="Song J."/>
            <person name="Cho J.-C."/>
        </authorList>
    </citation>
    <scope>NUCLEOTIDE SEQUENCE [LARGE SCALE GENOMIC DNA]</scope>
    <source>
        <strain evidence="6 7">IMCC25680</strain>
    </source>
</reference>
<dbReference type="InterPro" id="IPR000887">
    <property type="entry name" value="Aldlse_KDPG_KHG"/>
</dbReference>
<gene>
    <name evidence="6" type="ORF">HF682_16690</name>
</gene>
<dbReference type="Pfam" id="PF01081">
    <property type="entry name" value="Aldolase"/>
    <property type="match status" value="1"/>
</dbReference>
<evidence type="ECO:0000256" key="2">
    <source>
        <dbReference type="ARBA" id="ARBA00006906"/>
    </source>
</evidence>
<dbReference type="InterPro" id="IPR013785">
    <property type="entry name" value="Aldolase_TIM"/>
</dbReference>
<dbReference type="Gene3D" id="3.20.20.70">
    <property type="entry name" value="Aldolase class I"/>
    <property type="match status" value="1"/>
</dbReference>
<comment type="subunit">
    <text evidence="3">Homotrimer.</text>
</comment>
<dbReference type="PANTHER" id="PTHR30246:SF1">
    <property type="entry name" value="2-DEHYDRO-3-DEOXY-6-PHOSPHOGALACTONATE ALDOLASE-RELATED"/>
    <property type="match status" value="1"/>
</dbReference>
<name>A0A847SD88_9NEIS</name>
<evidence type="ECO:0000256" key="4">
    <source>
        <dbReference type="ARBA" id="ARBA00023239"/>
    </source>
</evidence>
<comment type="pathway">
    <text evidence="1">Carbohydrate acid metabolism.</text>
</comment>
<proteinExistence type="inferred from homology"/>
<evidence type="ECO:0000313" key="7">
    <source>
        <dbReference type="Proteomes" id="UP000587991"/>
    </source>
</evidence>
<sequence>MNHETRFEQAWQQLPMVAILRGITPDEAIPMADMLYAAGWRMLEVPLNSPDPLNSIHRLLSHCGDRMLVGAGTVLEVDQVQQLAALGAQLVVSPNCNPEVIRATRAAGMISLPGVQTATECFAALAAGAHGLKFFPAELVPPGAIRALRSVLPSHCKLLPVGGVTPDTMADYVGAGANGFGIGGALYKAGDSVATVRERALRFTEAWQRHKAQS</sequence>
<evidence type="ECO:0000313" key="6">
    <source>
        <dbReference type="EMBL" id="NLR76807.1"/>
    </source>
</evidence>
<keyword evidence="5" id="KW-0119">Carbohydrate metabolism</keyword>
<dbReference type="SUPFAM" id="SSF51569">
    <property type="entry name" value="Aldolase"/>
    <property type="match status" value="1"/>
</dbReference>
<dbReference type="Proteomes" id="UP000587991">
    <property type="component" value="Unassembled WGS sequence"/>
</dbReference>
<dbReference type="EMBL" id="JABAIM010000005">
    <property type="protein sequence ID" value="NLR76807.1"/>
    <property type="molecule type" value="Genomic_DNA"/>
</dbReference>
<dbReference type="GO" id="GO:0016829">
    <property type="term" value="F:lyase activity"/>
    <property type="evidence" value="ECO:0007669"/>
    <property type="project" value="UniProtKB-KW"/>
</dbReference>
<evidence type="ECO:0000256" key="5">
    <source>
        <dbReference type="ARBA" id="ARBA00023277"/>
    </source>
</evidence>
<keyword evidence="7" id="KW-1185">Reference proteome</keyword>
<dbReference type="NCBIfam" id="NF006600">
    <property type="entry name" value="PRK09140.1"/>
    <property type="match status" value="1"/>
</dbReference>
<keyword evidence="4" id="KW-0456">Lyase</keyword>
<comment type="caution">
    <text evidence="6">The sequence shown here is derived from an EMBL/GenBank/DDBJ whole genome shotgun (WGS) entry which is preliminary data.</text>
</comment>
<organism evidence="6 7">
    <name type="scientific">Leeia aquatica</name>
    <dbReference type="NCBI Taxonomy" id="2725557"/>
    <lineage>
        <taxon>Bacteria</taxon>
        <taxon>Pseudomonadati</taxon>
        <taxon>Pseudomonadota</taxon>
        <taxon>Betaproteobacteria</taxon>
        <taxon>Neisseriales</taxon>
        <taxon>Leeiaceae</taxon>
        <taxon>Leeia</taxon>
    </lineage>
</organism>